<evidence type="ECO:0000313" key="3">
    <source>
        <dbReference type="Proteomes" id="UP000019277"/>
    </source>
</evidence>
<dbReference type="Pfam" id="PF13692">
    <property type="entry name" value="Glyco_trans_1_4"/>
    <property type="match status" value="1"/>
</dbReference>
<gene>
    <name evidence="2" type="ORF">UO65_5591</name>
</gene>
<feature type="region of interest" description="Disordered" evidence="1">
    <location>
        <begin position="392"/>
        <end position="431"/>
    </location>
</feature>
<reference evidence="2 3" key="1">
    <citation type="journal article" date="2014" name="Genome Announc.">
        <title>Draft Genome Sequence of the Antitrypanosomally Active Sponge-Associated Bacterium Actinokineospora sp. Strain EG49.</title>
        <authorList>
            <person name="Harjes J."/>
            <person name="Ryu T."/>
            <person name="Abdelmohsen U.R."/>
            <person name="Moitinho-Silva L."/>
            <person name="Horn H."/>
            <person name="Ravasi T."/>
            <person name="Hentschel U."/>
        </authorList>
    </citation>
    <scope>NUCLEOTIDE SEQUENCE [LARGE SCALE GENOMIC DNA]</scope>
    <source>
        <strain evidence="2 3">EG49</strain>
    </source>
</reference>
<dbReference type="PATRIC" id="fig|909613.9.peg.5590"/>
<dbReference type="EMBL" id="AYXG01000217">
    <property type="protein sequence ID" value="EWC59120.1"/>
    <property type="molecule type" value="Genomic_DNA"/>
</dbReference>
<dbReference type="GO" id="GO:0016740">
    <property type="term" value="F:transferase activity"/>
    <property type="evidence" value="ECO:0007669"/>
    <property type="project" value="UniProtKB-KW"/>
</dbReference>
<evidence type="ECO:0000256" key="1">
    <source>
        <dbReference type="SAM" id="MobiDB-lite"/>
    </source>
</evidence>
<dbReference type="eggNOG" id="COG0438">
    <property type="taxonomic scope" value="Bacteria"/>
</dbReference>
<dbReference type="AlphaFoldDB" id="W7IE63"/>
<evidence type="ECO:0000313" key="2">
    <source>
        <dbReference type="EMBL" id="EWC59120.1"/>
    </source>
</evidence>
<comment type="caution">
    <text evidence="2">The sequence shown here is derived from an EMBL/GenBank/DDBJ whole genome shotgun (WGS) entry which is preliminary data.</text>
</comment>
<accession>W7IE63</accession>
<sequence>MREPTTAPGDRRLVVVVSGVTFDGVRGTERHLAERLTRYADVLWVDPPVSPATPRRYRGVAPGGRSWRADLREVAPGLHRLTPVVLPGLTRPGIRLTTWPLVRAQVRSALRDLGRTPAAVVACSFDDVLGHWGDDVVDVLYGTDDWVAGAALMRQDTAKLETEERRALAAADVVFTVSPQLAARWLRFGAGSTDLPNGCDPDAYARVPDLVPNPLPDGFPATVAGVVGQLSARIDIALLEAVADTGVGLLLVGPRDPAWEPQRAPALLARPNVHAVGAVPFEELPGWLAAMHVGLCPYADTAFNRASFPLKTLEYLAADLPVVASELPAHRRLQDEGADLLVARDAEEFVAGVAAATRPGRAPRPRREVALRHSWAERARVFAERLGWSTVAGGESPAAGGATFGAASPMDAEGDGEREPHATPQPSRRTR</sequence>
<dbReference type="RefSeq" id="WP_035288172.1">
    <property type="nucleotide sequence ID" value="NZ_AYXG01000217.1"/>
</dbReference>
<dbReference type="SUPFAM" id="SSF53756">
    <property type="entry name" value="UDP-Glycosyltransferase/glycogen phosphorylase"/>
    <property type="match status" value="1"/>
</dbReference>
<keyword evidence="3" id="KW-1185">Reference proteome</keyword>
<organism evidence="2 3">
    <name type="scientific">Actinokineospora spheciospongiae</name>
    <dbReference type="NCBI Taxonomy" id="909613"/>
    <lineage>
        <taxon>Bacteria</taxon>
        <taxon>Bacillati</taxon>
        <taxon>Actinomycetota</taxon>
        <taxon>Actinomycetes</taxon>
        <taxon>Pseudonocardiales</taxon>
        <taxon>Pseudonocardiaceae</taxon>
        <taxon>Actinokineospora</taxon>
    </lineage>
</organism>
<dbReference type="OrthoDB" id="9771846at2"/>
<dbReference type="STRING" id="909613.UO65_5591"/>
<proteinExistence type="predicted"/>
<dbReference type="Gene3D" id="3.40.50.2000">
    <property type="entry name" value="Glycogen Phosphorylase B"/>
    <property type="match status" value="1"/>
</dbReference>
<name>W7IE63_9PSEU</name>
<protein>
    <submittedName>
        <fullName evidence="2">Glycosyl transferase, group 1</fullName>
    </submittedName>
</protein>
<dbReference type="Proteomes" id="UP000019277">
    <property type="component" value="Unassembled WGS sequence"/>
</dbReference>
<keyword evidence="2" id="KW-0808">Transferase</keyword>